<evidence type="ECO:0000313" key="1">
    <source>
        <dbReference type="EMBL" id="PVU91462.1"/>
    </source>
</evidence>
<gene>
    <name evidence="1" type="ORF">BB559_004120</name>
</gene>
<proteinExistence type="predicted"/>
<keyword evidence="2" id="KW-1185">Reference proteome</keyword>
<accession>A0A2T9YGI5</accession>
<comment type="caution">
    <text evidence="1">The sequence shown here is derived from an EMBL/GenBank/DDBJ whole genome shotgun (WGS) entry which is preliminary data.</text>
</comment>
<reference evidence="1 2" key="1">
    <citation type="journal article" date="2018" name="MBio">
        <title>Comparative Genomics Reveals the Core Gene Toolbox for the Fungus-Insect Symbiosis.</title>
        <authorList>
            <person name="Wang Y."/>
            <person name="Stata M."/>
            <person name="Wang W."/>
            <person name="Stajich J.E."/>
            <person name="White M.M."/>
            <person name="Moncalvo J.M."/>
        </authorList>
    </citation>
    <scope>NUCLEOTIDE SEQUENCE [LARGE SCALE GENOMIC DNA]</scope>
    <source>
        <strain evidence="1 2">AUS-77-4</strain>
    </source>
</reference>
<dbReference type="Proteomes" id="UP000245699">
    <property type="component" value="Unassembled WGS sequence"/>
</dbReference>
<evidence type="ECO:0000313" key="2">
    <source>
        <dbReference type="Proteomes" id="UP000245699"/>
    </source>
</evidence>
<name>A0A2T9YGI5_9FUNG</name>
<sequence length="130" mass="15136">MFRNQQPAKFIANSFSSNTNGKDELTLTNYILSEQKNNPGEIPDLTEFQILKNNTQKPKTILSLGNKDQCDDLNVETDELYYYQVLDSIKNNKNTYINSQNKYNPLFYNKGQEKILSYHGFENNEFFDGN</sequence>
<organism evidence="1 2">
    <name type="scientific">Furculomyces boomerangus</name>
    <dbReference type="NCBI Taxonomy" id="61424"/>
    <lineage>
        <taxon>Eukaryota</taxon>
        <taxon>Fungi</taxon>
        <taxon>Fungi incertae sedis</taxon>
        <taxon>Zoopagomycota</taxon>
        <taxon>Kickxellomycotina</taxon>
        <taxon>Harpellomycetes</taxon>
        <taxon>Harpellales</taxon>
        <taxon>Harpellaceae</taxon>
        <taxon>Furculomyces</taxon>
    </lineage>
</organism>
<dbReference type="AlphaFoldDB" id="A0A2T9YGI5"/>
<protein>
    <submittedName>
        <fullName evidence="1">Uncharacterized protein</fullName>
    </submittedName>
</protein>
<dbReference type="EMBL" id="MBFT01000414">
    <property type="protein sequence ID" value="PVU91462.1"/>
    <property type="molecule type" value="Genomic_DNA"/>
</dbReference>